<evidence type="ECO:0000313" key="7">
    <source>
        <dbReference type="Proteomes" id="UP001479436"/>
    </source>
</evidence>
<dbReference type="Proteomes" id="UP001479436">
    <property type="component" value="Unassembled WGS sequence"/>
</dbReference>
<reference evidence="6 7" key="1">
    <citation type="submission" date="2023-04" db="EMBL/GenBank/DDBJ databases">
        <title>Genome of Basidiobolus ranarum AG-B5.</title>
        <authorList>
            <person name="Stajich J.E."/>
            <person name="Carter-House D."/>
            <person name="Gryganskyi A."/>
        </authorList>
    </citation>
    <scope>NUCLEOTIDE SEQUENCE [LARGE SCALE GENOMIC DNA]</scope>
    <source>
        <strain evidence="6 7">AG-B5</strain>
    </source>
</reference>
<dbReference type="PANTHER" id="PTHR22997:SF0">
    <property type="entry name" value="PIH1 DOMAIN-CONTAINING PROTEIN 1"/>
    <property type="match status" value="1"/>
</dbReference>
<feature type="domain" description="PIH1 N-terminal" evidence="4">
    <location>
        <begin position="61"/>
        <end position="199"/>
    </location>
</feature>
<keyword evidence="7" id="KW-1185">Reference proteome</keyword>
<dbReference type="PANTHER" id="PTHR22997">
    <property type="entry name" value="PIH1 DOMAIN-CONTAINING PROTEIN 1"/>
    <property type="match status" value="1"/>
</dbReference>
<dbReference type="EMBL" id="JASJQH010000202">
    <property type="protein sequence ID" value="KAK9765994.1"/>
    <property type="molecule type" value="Genomic_DNA"/>
</dbReference>
<feature type="domain" description="PIH1D1/2/3 CS-like" evidence="5">
    <location>
        <begin position="248"/>
        <end position="312"/>
    </location>
</feature>
<evidence type="ECO:0000256" key="3">
    <source>
        <dbReference type="SAM" id="MobiDB-lite"/>
    </source>
</evidence>
<dbReference type="InterPro" id="IPR041442">
    <property type="entry name" value="PIH1D1/2/3_CS-like"/>
</dbReference>
<name>A0ABR2WWT9_9FUNG</name>
<evidence type="ECO:0000313" key="6">
    <source>
        <dbReference type="EMBL" id="KAK9765994.1"/>
    </source>
</evidence>
<accession>A0ABR2WWT9</accession>
<proteinExistence type="inferred from homology"/>
<evidence type="ECO:0000259" key="4">
    <source>
        <dbReference type="Pfam" id="PF08190"/>
    </source>
</evidence>
<comment type="similarity">
    <text evidence="1">Belongs to the PIH1 family.</text>
</comment>
<gene>
    <name evidence="6" type="ORF">K7432_005254</name>
</gene>
<evidence type="ECO:0000259" key="5">
    <source>
        <dbReference type="Pfam" id="PF18201"/>
    </source>
</evidence>
<dbReference type="InterPro" id="IPR050734">
    <property type="entry name" value="PIH1/Kintoun_subfamily"/>
</dbReference>
<comment type="caution">
    <text evidence="6">The sequence shown here is derived from an EMBL/GenBank/DDBJ whole genome shotgun (WGS) entry which is preliminary data.</text>
</comment>
<feature type="compositionally biased region" description="Polar residues" evidence="3">
    <location>
        <begin position="220"/>
        <end position="230"/>
    </location>
</feature>
<dbReference type="Pfam" id="PF08190">
    <property type="entry name" value="PIH1"/>
    <property type="match status" value="1"/>
</dbReference>
<dbReference type="Pfam" id="PF18201">
    <property type="entry name" value="PIH1_CS"/>
    <property type="match status" value="1"/>
</dbReference>
<sequence>MSLNTLRIVPETNNQDSINSEFAGEEYEKILSELEQRLEPKPIETLLPEKSYKDFTVPLRIEPLPGFILSTVTASKSEKYPSNYPIFVNICHSPDFPKPPKVTEQEIQKALNADPTSNYQIPLSLTEPRTDTNDGKACLVFDACIHSEPFQRSCQDFDFRLYIIELAIEWVEEKNKLELRREFTLPAGSSKGPLAPHTIPVTKSAPVTEITSIPPKKDTPTTLSPKTNTPRVPEYRIQEIPGLTGPSNQLHISIMLPELASTKTTTLDIEPDQIILDTPNIYHLEVPLPYKIDHTQGRALFSRKSKQLKVMLFRLQEPST</sequence>
<feature type="region of interest" description="Disordered" evidence="3">
    <location>
        <begin position="210"/>
        <end position="230"/>
    </location>
</feature>
<organism evidence="6 7">
    <name type="scientific">Basidiobolus ranarum</name>
    <dbReference type="NCBI Taxonomy" id="34480"/>
    <lineage>
        <taxon>Eukaryota</taxon>
        <taxon>Fungi</taxon>
        <taxon>Fungi incertae sedis</taxon>
        <taxon>Zoopagomycota</taxon>
        <taxon>Entomophthoromycotina</taxon>
        <taxon>Basidiobolomycetes</taxon>
        <taxon>Basidiobolales</taxon>
        <taxon>Basidiobolaceae</taxon>
        <taxon>Basidiobolus</taxon>
    </lineage>
</organism>
<evidence type="ECO:0000256" key="2">
    <source>
        <dbReference type="ARBA" id="ARBA00040540"/>
    </source>
</evidence>
<evidence type="ECO:0000256" key="1">
    <source>
        <dbReference type="ARBA" id="ARBA00008511"/>
    </source>
</evidence>
<dbReference type="InterPro" id="IPR012981">
    <property type="entry name" value="PIH1_N"/>
</dbReference>
<protein>
    <recommendedName>
        <fullName evidence="2">PIH1 domain-containing protein 1</fullName>
    </recommendedName>
</protein>